<dbReference type="EMBL" id="JAYKXN010000002">
    <property type="protein sequence ID" value="KAK7309791.1"/>
    <property type="molecule type" value="Genomic_DNA"/>
</dbReference>
<dbReference type="InterPro" id="IPR027417">
    <property type="entry name" value="P-loop_NTPase"/>
</dbReference>
<reference evidence="3 4" key="1">
    <citation type="submission" date="2024-01" db="EMBL/GenBank/DDBJ databases">
        <title>The genomes of 5 underutilized Papilionoideae crops provide insights into root nodulation and disease resistance.</title>
        <authorList>
            <person name="Yuan L."/>
        </authorList>
    </citation>
    <scope>NUCLEOTIDE SEQUENCE [LARGE SCALE GENOMIC DNA]</scope>
    <source>
        <strain evidence="3">LY-2023</strain>
        <tissue evidence="3">Leaf</tissue>
    </source>
</reference>
<evidence type="ECO:0000313" key="3">
    <source>
        <dbReference type="EMBL" id="KAK7309791.1"/>
    </source>
</evidence>
<evidence type="ECO:0000256" key="1">
    <source>
        <dbReference type="ARBA" id="ARBA00023027"/>
    </source>
</evidence>
<dbReference type="Gene3D" id="3.40.50.300">
    <property type="entry name" value="P-loop containing nucleotide triphosphate hydrolases"/>
    <property type="match status" value="1"/>
</dbReference>
<feature type="domain" description="TIR" evidence="2">
    <location>
        <begin position="14"/>
        <end position="180"/>
    </location>
</feature>
<dbReference type="Proteomes" id="UP001359559">
    <property type="component" value="Unassembled WGS sequence"/>
</dbReference>
<dbReference type="InterPro" id="IPR042197">
    <property type="entry name" value="Apaf_helical"/>
</dbReference>
<dbReference type="InterPro" id="IPR035897">
    <property type="entry name" value="Toll_tir_struct_dom_sf"/>
</dbReference>
<dbReference type="Gene3D" id="3.40.50.10140">
    <property type="entry name" value="Toll/interleukin-1 receptor homology (TIR) domain"/>
    <property type="match status" value="1"/>
</dbReference>
<dbReference type="PANTHER" id="PTHR11017:SF480">
    <property type="entry name" value="DISEASE RESISTANCE PROTEIN (TIR-NBS-LRR CLASS)"/>
    <property type="match status" value="1"/>
</dbReference>
<dbReference type="SUPFAM" id="SSF52058">
    <property type="entry name" value="L domain-like"/>
    <property type="match status" value="1"/>
</dbReference>
<accession>A0AAN9K4I0</accession>
<dbReference type="InterPro" id="IPR044974">
    <property type="entry name" value="Disease_R_plants"/>
</dbReference>
<gene>
    <name evidence="3" type="ORF">RJT34_06804</name>
</gene>
<dbReference type="FunFam" id="3.40.50.10140:FF:000007">
    <property type="entry name" value="Disease resistance protein (TIR-NBS-LRR class)"/>
    <property type="match status" value="1"/>
</dbReference>
<dbReference type="InterPro" id="IPR000157">
    <property type="entry name" value="TIR_dom"/>
</dbReference>
<dbReference type="Gene3D" id="1.10.8.430">
    <property type="entry name" value="Helical domain of apoptotic protease-activating factors"/>
    <property type="match status" value="1"/>
</dbReference>
<dbReference type="PROSITE" id="PS50104">
    <property type="entry name" value="TIR"/>
    <property type="match status" value="1"/>
</dbReference>
<dbReference type="GO" id="GO:0006952">
    <property type="term" value="P:defense response"/>
    <property type="evidence" value="ECO:0007669"/>
    <property type="project" value="InterPro"/>
</dbReference>
<dbReference type="GO" id="GO:0043531">
    <property type="term" value="F:ADP binding"/>
    <property type="evidence" value="ECO:0007669"/>
    <property type="project" value="InterPro"/>
</dbReference>
<dbReference type="SMART" id="SM00255">
    <property type="entry name" value="TIR"/>
    <property type="match status" value="1"/>
</dbReference>
<sequence length="557" mass="63611">MPTSLTSSSFSHEWTYDVFLSFRGEDTRTGFTGNLYNALCEKGINTFIDDQNLNKGEEITPALKNAIQDSRIAIVIFSPNYASSSFCLEELAKITECIKHKGRLVWPVFYQVDPSDVRHQKGSYAEALAKHERTITDREKVKEWRSALQNTANLSGWHFKQQGYEYEFIGKIVQEVSKRTQRVPLYVAKYPVGLESRAQKVISLLDIESNDRVHMVGIYGTGGIGKTTLTRAIYNSIADQFESLCFLPDVRENSMKHGLVQLQEMLLYKLIGEKDVKLLNVNEGIPIIKSRLRRKKILLILDDIDKYSQIEALAGGLDWFGSGSRIILTTRNKHLLHVYEVETTFEVKGLSYEEALELFSWNAFKRKEVNPSYIDISNRVILYSNGLPLSLEIIGSDLFGKTMLECTSALETYERIPHEKIQDILKESPSKPSKRSRLWFSEDILHVFEENKGSDKTEIIVLHMLKDRQVQWDGNALKKMENLKILVIENAHFSTAPNHLPKSLRVLKWHGYPASSLPADFDPKELALLDLSLSSYAFENQPIMVCIVANFLDIYLV</sequence>
<dbReference type="GO" id="GO:0007165">
    <property type="term" value="P:signal transduction"/>
    <property type="evidence" value="ECO:0007669"/>
    <property type="project" value="InterPro"/>
</dbReference>
<protein>
    <recommendedName>
        <fullName evidence="2">TIR domain-containing protein</fullName>
    </recommendedName>
</protein>
<dbReference type="Pfam" id="PF01582">
    <property type="entry name" value="TIR"/>
    <property type="match status" value="1"/>
</dbReference>
<keyword evidence="1" id="KW-0520">NAD</keyword>
<dbReference type="PANTHER" id="PTHR11017">
    <property type="entry name" value="LEUCINE-RICH REPEAT-CONTAINING PROTEIN"/>
    <property type="match status" value="1"/>
</dbReference>
<keyword evidence="4" id="KW-1185">Reference proteome</keyword>
<evidence type="ECO:0000259" key="2">
    <source>
        <dbReference type="PROSITE" id="PS50104"/>
    </source>
</evidence>
<dbReference type="Pfam" id="PF00931">
    <property type="entry name" value="NB-ARC"/>
    <property type="match status" value="1"/>
</dbReference>
<dbReference type="InterPro" id="IPR002182">
    <property type="entry name" value="NB-ARC"/>
</dbReference>
<evidence type="ECO:0000313" key="4">
    <source>
        <dbReference type="Proteomes" id="UP001359559"/>
    </source>
</evidence>
<name>A0AAN9K4I0_CLITE</name>
<organism evidence="3 4">
    <name type="scientific">Clitoria ternatea</name>
    <name type="common">Butterfly pea</name>
    <dbReference type="NCBI Taxonomy" id="43366"/>
    <lineage>
        <taxon>Eukaryota</taxon>
        <taxon>Viridiplantae</taxon>
        <taxon>Streptophyta</taxon>
        <taxon>Embryophyta</taxon>
        <taxon>Tracheophyta</taxon>
        <taxon>Spermatophyta</taxon>
        <taxon>Magnoliopsida</taxon>
        <taxon>eudicotyledons</taxon>
        <taxon>Gunneridae</taxon>
        <taxon>Pentapetalae</taxon>
        <taxon>rosids</taxon>
        <taxon>fabids</taxon>
        <taxon>Fabales</taxon>
        <taxon>Fabaceae</taxon>
        <taxon>Papilionoideae</taxon>
        <taxon>50 kb inversion clade</taxon>
        <taxon>NPAAA clade</taxon>
        <taxon>indigoferoid/millettioid clade</taxon>
        <taxon>Phaseoleae</taxon>
        <taxon>Clitoria</taxon>
    </lineage>
</organism>
<proteinExistence type="predicted"/>
<comment type="caution">
    <text evidence="3">The sequence shown here is derived from an EMBL/GenBank/DDBJ whole genome shotgun (WGS) entry which is preliminary data.</text>
</comment>
<dbReference type="SUPFAM" id="SSF52540">
    <property type="entry name" value="P-loop containing nucleoside triphosphate hydrolases"/>
    <property type="match status" value="1"/>
</dbReference>
<dbReference type="SUPFAM" id="SSF52200">
    <property type="entry name" value="Toll/Interleukin receptor TIR domain"/>
    <property type="match status" value="1"/>
</dbReference>
<dbReference type="PRINTS" id="PR00364">
    <property type="entry name" value="DISEASERSIST"/>
</dbReference>
<dbReference type="AlphaFoldDB" id="A0AAN9K4I0"/>